<dbReference type="InterPro" id="IPR051159">
    <property type="entry name" value="Hexapeptide_acetyltransf"/>
</dbReference>
<gene>
    <name evidence="1" type="ORF">SAMN04488508_104169</name>
</gene>
<dbReference type="InterPro" id="IPR011004">
    <property type="entry name" value="Trimer_LpxA-like_sf"/>
</dbReference>
<accession>A0A1M6FA77</accession>
<sequence>MILQFIHRCYNIFIYRPYLKWKLNFCGKNFKFGYASELRNPQFFRIGDNFYSGPYGYFVTNKYIPVEIGNHIMFGPFCKIFGGDHDLEYTDNHIRFAPEKAVVDKKIVLEDGVWVGANTTMLTNAYICEGAVVSSGAIVNHYIPPYCIAYGIPAKKYKRRFTTEDLQEVLTNVGSKYTVDQILGIYKEYGIDS</sequence>
<dbReference type="AlphaFoldDB" id="A0A1M6FA77"/>
<dbReference type="SUPFAM" id="SSF51161">
    <property type="entry name" value="Trimeric LpxA-like enzymes"/>
    <property type="match status" value="1"/>
</dbReference>
<protein>
    <submittedName>
        <fullName evidence="1">Transferase hexapeptide (Six repeat-containing protein)</fullName>
    </submittedName>
</protein>
<evidence type="ECO:0000313" key="1">
    <source>
        <dbReference type="EMBL" id="SHI94556.1"/>
    </source>
</evidence>
<dbReference type="PANTHER" id="PTHR23416:SF78">
    <property type="entry name" value="LIPOPOLYSACCHARIDE BIOSYNTHESIS O-ACETYL TRANSFERASE WBBJ-RELATED"/>
    <property type="match status" value="1"/>
</dbReference>
<dbReference type="GO" id="GO:0016740">
    <property type="term" value="F:transferase activity"/>
    <property type="evidence" value="ECO:0007669"/>
    <property type="project" value="UniProtKB-KW"/>
</dbReference>
<dbReference type="Gene3D" id="2.160.10.10">
    <property type="entry name" value="Hexapeptide repeat proteins"/>
    <property type="match status" value="1"/>
</dbReference>
<evidence type="ECO:0000313" key="2">
    <source>
        <dbReference type="Proteomes" id="UP000184432"/>
    </source>
</evidence>
<proteinExistence type="predicted"/>
<dbReference type="Proteomes" id="UP000184432">
    <property type="component" value="Unassembled WGS sequence"/>
</dbReference>
<name>A0A1M6FA77_9FLAO</name>
<reference evidence="2" key="1">
    <citation type="submission" date="2016-11" db="EMBL/GenBank/DDBJ databases">
        <authorList>
            <person name="Varghese N."/>
            <person name="Submissions S."/>
        </authorList>
    </citation>
    <scope>NUCLEOTIDE SEQUENCE [LARGE SCALE GENOMIC DNA]</scope>
    <source>
        <strain evidence="2">DSM 22623</strain>
    </source>
</reference>
<keyword evidence="1" id="KW-0808">Transferase</keyword>
<organism evidence="1 2">
    <name type="scientific">Aquimarina spongiae</name>
    <dbReference type="NCBI Taxonomy" id="570521"/>
    <lineage>
        <taxon>Bacteria</taxon>
        <taxon>Pseudomonadati</taxon>
        <taxon>Bacteroidota</taxon>
        <taxon>Flavobacteriia</taxon>
        <taxon>Flavobacteriales</taxon>
        <taxon>Flavobacteriaceae</taxon>
        <taxon>Aquimarina</taxon>
    </lineage>
</organism>
<dbReference type="PANTHER" id="PTHR23416">
    <property type="entry name" value="SIALIC ACID SYNTHASE-RELATED"/>
    <property type="match status" value="1"/>
</dbReference>
<dbReference type="OrthoDB" id="9801697at2"/>
<dbReference type="STRING" id="570521.SAMN04488508_104169"/>
<dbReference type="EMBL" id="FQYP01000004">
    <property type="protein sequence ID" value="SHI94556.1"/>
    <property type="molecule type" value="Genomic_DNA"/>
</dbReference>
<dbReference type="RefSeq" id="WP_073315996.1">
    <property type="nucleotide sequence ID" value="NZ_FQYP01000004.1"/>
</dbReference>
<keyword evidence="2" id="KW-1185">Reference proteome</keyword>
<dbReference type="CDD" id="cd04647">
    <property type="entry name" value="LbH_MAT_like"/>
    <property type="match status" value="1"/>
</dbReference>